<proteinExistence type="predicted"/>
<dbReference type="KEGG" id="pcy:PCYB_147140"/>
<keyword evidence="2" id="KW-0418">Kinase</keyword>
<feature type="compositionally biased region" description="Low complexity" evidence="1">
    <location>
        <begin position="100"/>
        <end position="129"/>
    </location>
</feature>
<name>K6UF10_PLACD</name>
<feature type="region of interest" description="Disordered" evidence="1">
    <location>
        <begin position="53"/>
        <end position="129"/>
    </location>
</feature>
<accession>K6UF10</accession>
<organism evidence="2 3">
    <name type="scientific">Plasmodium cynomolgi (strain B)</name>
    <dbReference type="NCBI Taxonomy" id="1120755"/>
    <lineage>
        <taxon>Eukaryota</taxon>
        <taxon>Sar</taxon>
        <taxon>Alveolata</taxon>
        <taxon>Apicomplexa</taxon>
        <taxon>Aconoidasida</taxon>
        <taxon>Haemosporida</taxon>
        <taxon>Plasmodiidae</taxon>
        <taxon>Plasmodium</taxon>
        <taxon>Plasmodium (Plasmodium)</taxon>
    </lineage>
</organism>
<feature type="compositionally biased region" description="Basic and acidic residues" evidence="1">
    <location>
        <begin position="59"/>
        <end position="70"/>
    </location>
</feature>
<protein>
    <submittedName>
        <fullName evidence="2">Rac-beta serine/threonine protein kinase</fullName>
    </submittedName>
</protein>
<evidence type="ECO:0000313" key="3">
    <source>
        <dbReference type="Proteomes" id="UP000006319"/>
    </source>
</evidence>
<feature type="region of interest" description="Disordered" evidence="1">
    <location>
        <begin position="286"/>
        <end position="313"/>
    </location>
</feature>
<dbReference type="PhylomeDB" id="K6UF10"/>
<dbReference type="GO" id="GO:0004674">
    <property type="term" value="F:protein serine/threonine kinase activity"/>
    <property type="evidence" value="ECO:0007669"/>
    <property type="project" value="UniProtKB-KW"/>
</dbReference>
<dbReference type="RefSeq" id="XP_004225233.1">
    <property type="nucleotide sequence ID" value="XM_004225185.1"/>
</dbReference>
<gene>
    <name evidence="2" type="ORF">PCYB_147140</name>
</gene>
<sequence length="313" mass="35864">MSHMKFFKYFSEKNRQKNNAPPESSCGMSFHKKKFRKYLHFLISRTKGEGKKVITNKKNNLEKEEQKGGEKNGSIPPIENSNTQRKSIKVEKNGKHANKASDANRASDASNANRASDASNANSAINASNGKISKKKHFIDLFAPSKHVKMRKHSNCLMKKEGVSRNSVERTKLFKLNYDYHNKRRGHLFKFPFLKRNNYKNEEIEDFMQMNTTAGLEFSTDSQMNNYKNQVDRRYGWAPSYGIRNFCKMYSKGGIFQNSKNAHGENGDMLTNNMYMYAKTILEEQGRGGMRKQKSATPAKKAEAAKSSKFKGF</sequence>
<dbReference type="OrthoDB" id="63267at2759"/>
<keyword evidence="3" id="KW-1185">Reference proteome</keyword>
<evidence type="ECO:0000256" key="1">
    <source>
        <dbReference type="SAM" id="MobiDB-lite"/>
    </source>
</evidence>
<dbReference type="GeneID" id="14695668"/>
<feature type="non-terminal residue" evidence="2">
    <location>
        <position position="313"/>
    </location>
</feature>
<dbReference type="EMBL" id="DF157106">
    <property type="protein sequence ID" value="GAB69286.1"/>
    <property type="molecule type" value="Genomic_DNA"/>
</dbReference>
<keyword evidence="2" id="KW-0723">Serine/threonine-protein kinase</keyword>
<dbReference type="AlphaFoldDB" id="K6UF10"/>
<dbReference type="Proteomes" id="UP000006319">
    <property type="component" value="Chromosome 14"/>
</dbReference>
<dbReference type="VEuPathDB" id="PlasmoDB:PCYB_147140"/>
<keyword evidence="2" id="KW-0808">Transferase</keyword>
<reference evidence="2 3" key="1">
    <citation type="journal article" date="2012" name="Nat. Genet.">
        <title>Plasmodium cynomolgi genome sequences provide insight into Plasmodium vivax and the monkey malaria clade.</title>
        <authorList>
            <person name="Tachibana S."/>
            <person name="Sullivan S.A."/>
            <person name="Kawai S."/>
            <person name="Nakamura S."/>
            <person name="Kim H.R."/>
            <person name="Goto N."/>
            <person name="Arisue N."/>
            <person name="Palacpac N.M.Q."/>
            <person name="Honma H."/>
            <person name="Yagi M."/>
            <person name="Tougan T."/>
            <person name="Katakai Y."/>
            <person name="Kaneko O."/>
            <person name="Mita T."/>
            <person name="Kita K."/>
            <person name="Yasutomi Y."/>
            <person name="Sutton P.L."/>
            <person name="Shakhbatyan R."/>
            <person name="Horii T."/>
            <person name="Yasunaga T."/>
            <person name="Barnwell J.W."/>
            <person name="Escalante A.A."/>
            <person name="Carlton J.M."/>
            <person name="Tanabe K."/>
        </authorList>
    </citation>
    <scope>NUCLEOTIDE SEQUENCE [LARGE SCALE GENOMIC DNA]</scope>
    <source>
        <strain evidence="2 3">B</strain>
    </source>
</reference>
<evidence type="ECO:0000313" key="2">
    <source>
        <dbReference type="EMBL" id="GAB69286.1"/>
    </source>
</evidence>